<dbReference type="Proteomes" id="UP000789860">
    <property type="component" value="Unassembled WGS sequence"/>
</dbReference>
<evidence type="ECO:0000313" key="2">
    <source>
        <dbReference type="Proteomes" id="UP000789860"/>
    </source>
</evidence>
<keyword evidence="2" id="KW-1185">Reference proteome</keyword>
<proteinExistence type="predicted"/>
<gene>
    <name evidence="1" type="ORF">SCALOS_LOCUS419</name>
</gene>
<protein>
    <submittedName>
        <fullName evidence="1">8516_t:CDS:1</fullName>
    </submittedName>
</protein>
<dbReference type="EMBL" id="CAJVPM010000198">
    <property type="protein sequence ID" value="CAG8438092.1"/>
    <property type="molecule type" value="Genomic_DNA"/>
</dbReference>
<accession>A0ACA9JV98</accession>
<name>A0ACA9JV98_9GLOM</name>
<comment type="caution">
    <text evidence="1">The sequence shown here is derived from an EMBL/GenBank/DDBJ whole genome shotgun (WGS) entry which is preliminary data.</text>
</comment>
<evidence type="ECO:0000313" key="1">
    <source>
        <dbReference type="EMBL" id="CAG8438092.1"/>
    </source>
</evidence>
<sequence>MDGVFLENGPWRVKKDLTLKIIDGSWVEYANMLYVDQPVGTGFSYANKTGYLTNVTQVPGEFILFLDKFFEIFPEYSKDDMYIAGESFAGTFIPYIAAGILNRNNERNTAENHKVIILKVTAENQLSSCMAIEKANFTIHNDLCEEVLLTVLKSSRKTVGKKITCINQYDIRDHSDSYPSCGLSWPYELPSMYAYLRRVDVVKAIHAEGKGTDWVECSSPVSRAFDNDKSPPSVELLPSLLKQINVLLYRHNNTKTSLFSDNAVYGYMISERNLTYVLMYNSSHMVPYDVPIPSMDMMYRFMGMRSQTIKFPSGTTYKVNLFYFIRFQRFANSLTLIIVICGVVSLAVFVYRGKLKSKRSVSQAMKAAVESSNSEMDELVIEQPLFQSDNVDHFGDSEEEDNGHGQSLESGMHNNQDRYVDDEEQGRYVDEEQTKYVDEKDYDERTRIKPSEDQ</sequence>
<reference evidence="1" key="1">
    <citation type="submission" date="2021-06" db="EMBL/GenBank/DDBJ databases">
        <authorList>
            <person name="Kallberg Y."/>
            <person name="Tangrot J."/>
            <person name="Rosling A."/>
        </authorList>
    </citation>
    <scope>NUCLEOTIDE SEQUENCE</scope>
    <source>
        <strain evidence="1">AU212A</strain>
    </source>
</reference>
<organism evidence="1 2">
    <name type="scientific">Scutellospora calospora</name>
    <dbReference type="NCBI Taxonomy" id="85575"/>
    <lineage>
        <taxon>Eukaryota</taxon>
        <taxon>Fungi</taxon>
        <taxon>Fungi incertae sedis</taxon>
        <taxon>Mucoromycota</taxon>
        <taxon>Glomeromycotina</taxon>
        <taxon>Glomeromycetes</taxon>
        <taxon>Diversisporales</taxon>
        <taxon>Gigasporaceae</taxon>
        <taxon>Scutellospora</taxon>
    </lineage>
</organism>